<dbReference type="AlphaFoldDB" id="A0A444U7V9"/>
<dbReference type="SUPFAM" id="SSF48097">
    <property type="entry name" value="Regulator of G-protein signaling, RGS"/>
    <property type="match status" value="1"/>
</dbReference>
<evidence type="ECO:0000256" key="3">
    <source>
        <dbReference type="ARBA" id="ARBA00020118"/>
    </source>
</evidence>
<dbReference type="Gene3D" id="1.10.196.10">
    <property type="match status" value="1"/>
</dbReference>
<sequence>MVKEALVNQAESFADRLSVPVFDGLNKAGRIALVAFLKSEFSEENILFWLACEEYKQTKSTSKMIEKSKEIFLEYVKVGAPKEGVGYHNNVDVNEA</sequence>
<keyword evidence="5" id="KW-1003">Cell membrane</keyword>
<keyword evidence="6" id="KW-0963">Cytoplasm</keyword>
<dbReference type="PANTHER" id="PTHR10845:SF34">
    <property type="entry name" value="REGULATOR OF G-PROTEIN SIGNALING 1"/>
    <property type="match status" value="1"/>
</dbReference>
<evidence type="ECO:0000313" key="9">
    <source>
        <dbReference type="EMBL" id="RXM31267.1"/>
    </source>
</evidence>
<dbReference type="GO" id="GO:0005886">
    <property type="term" value="C:plasma membrane"/>
    <property type="evidence" value="ECO:0007669"/>
    <property type="project" value="UniProtKB-SubCell"/>
</dbReference>
<dbReference type="InterPro" id="IPR024066">
    <property type="entry name" value="RGS_subdom1/3"/>
</dbReference>
<dbReference type="GO" id="GO:0005096">
    <property type="term" value="F:GTPase activator activity"/>
    <property type="evidence" value="ECO:0007669"/>
    <property type="project" value="UniProtKB-KW"/>
</dbReference>
<evidence type="ECO:0000256" key="6">
    <source>
        <dbReference type="ARBA" id="ARBA00022490"/>
    </source>
</evidence>
<dbReference type="Pfam" id="PF00615">
    <property type="entry name" value="RGS"/>
    <property type="match status" value="1"/>
</dbReference>
<reference evidence="9 10" key="1">
    <citation type="submission" date="2019-01" db="EMBL/GenBank/DDBJ databases">
        <title>Draft Genome and Complete Hox-Cluster Characterization of the Sterlet Sturgeon (Acipenser ruthenus).</title>
        <authorList>
            <person name="Wei Q."/>
        </authorList>
    </citation>
    <scope>NUCLEOTIDE SEQUENCE [LARGE SCALE GENOMIC DNA]</scope>
    <source>
        <strain evidence="9">WHYD16114868_AA</strain>
        <tissue evidence="9">Blood</tissue>
    </source>
</reference>
<dbReference type="PROSITE" id="PS50132">
    <property type="entry name" value="RGS"/>
    <property type="match status" value="1"/>
</dbReference>
<evidence type="ECO:0000256" key="7">
    <source>
        <dbReference type="ARBA" id="ARBA00023136"/>
    </source>
</evidence>
<comment type="caution">
    <text evidence="9">The sequence shown here is derived from an EMBL/GenBank/DDBJ whole genome shotgun (WGS) entry which is preliminary data.</text>
</comment>
<dbReference type="InterPro" id="IPR016137">
    <property type="entry name" value="RGS"/>
</dbReference>
<dbReference type="InterPro" id="IPR036305">
    <property type="entry name" value="RGS_sf"/>
</dbReference>
<dbReference type="PRINTS" id="PR01301">
    <property type="entry name" value="RGSPROTEIN"/>
</dbReference>
<keyword evidence="10" id="KW-1185">Reference proteome</keyword>
<protein>
    <recommendedName>
        <fullName evidence="3">Regulator of G-protein signaling 1</fullName>
    </recommendedName>
</protein>
<evidence type="ECO:0000313" key="10">
    <source>
        <dbReference type="Proteomes" id="UP000289886"/>
    </source>
</evidence>
<evidence type="ECO:0000256" key="5">
    <source>
        <dbReference type="ARBA" id="ARBA00022475"/>
    </source>
</evidence>
<proteinExistence type="predicted"/>
<keyword evidence="4" id="KW-0343">GTPase activation</keyword>
<dbReference type="PANTHER" id="PTHR10845">
    <property type="entry name" value="REGULATOR OF G PROTEIN SIGNALING"/>
    <property type="match status" value="1"/>
</dbReference>
<dbReference type="EMBL" id="SCEB01215113">
    <property type="protein sequence ID" value="RXM31267.1"/>
    <property type="molecule type" value="Genomic_DNA"/>
</dbReference>
<evidence type="ECO:0000256" key="4">
    <source>
        <dbReference type="ARBA" id="ARBA00022468"/>
    </source>
</evidence>
<evidence type="ECO:0000259" key="8">
    <source>
        <dbReference type="PROSITE" id="PS50132"/>
    </source>
</evidence>
<accession>A0A444U7V9</accession>
<evidence type="ECO:0000256" key="1">
    <source>
        <dbReference type="ARBA" id="ARBA00004413"/>
    </source>
</evidence>
<keyword evidence="7" id="KW-0472">Membrane</keyword>
<comment type="subcellular location">
    <subcellularLocation>
        <location evidence="1">Cell membrane</location>
        <topology evidence="1">Peripheral membrane protein</topology>
        <orientation evidence="1">Cytoplasmic side</orientation>
    </subcellularLocation>
    <subcellularLocation>
        <location evidence="2">Cytoplasm</location>
        <location evidence="2">Cytosol</location>
    </subcellularLocation>
</comment>
<gene>
    <name evidence="9" type="ORF">EOD39_7183</name>
</gene>
<dbReference type="Proteomes" id="UP000289886">
    <property type="component" value="Unassembled WGS sequence"/>
</dbReference>
<dbReference type="Gene3D" id="1.10.167.10">
    <property type="entry name" value="Regulator of G-protein Signalling 4, domain 2"/>
    <property type="match status" value="1"/>
</dbReference>
<dbReference type="GO" id="GO:0005829">
    <property type="term" value="C:cytosol"/>
    <property type="evidence" value="ECO:0007669"/>
    <property type="project" value="UniProtKB-SubCell"/>
</dbReference>
<dbReference type="InterPro" id="IPR044926">
    <property type="entry name" value="RGS_subdomain_2"/>
</dbReference>
<evidence type="ECO:0000256" key="2">
    <source>
        <dbReference type="ARBA" id="ARBA00004514"/>
    </source>
</evidence>
<name>A0A444U7V9_ACIRT</name>
<organism evidence="9 10">
    <name type="scientific">Acipenser ruthenus</name>
    <name type="common">Sterlet sturgeon</name>
    <dbReference type="NCBI Taxonomy" id="7906"/>
    <lineage>
        <taxon>Eukaryota</taxon>
        <taxon>Metazoa</taxon>
        <taxon>Chordata</taxon>
        <taxon>Craniata</taxon>
        <taxon>Vertebrata</taxon>
        <taxon>Euteleostomi</taxon>
        <taxon>Actinopterygii</taxon>
        <taxon>Chondrostei</taxon>
        <taxon>Acipenseriformes</taxon>
        <taxon>Acipenseridae</taxon>
        <taxon>Acipenser</taxon>
    </lineage>
</organism>
<feature type="domain" description="RGS" evidence="8">
    <location>
        <begin position="26"/>
        <end position="83"/>
    </location>
</feature>